<feature type="domain" description="Metalloenzyme" evidence="8">
    <location>
        <begin position="8"/>
        <end position="410"/>
    </location>
</feature>
<evidence type="ECO:0000256" key="6">
    <source>
        <dbReference type="HAMAP-Rule" id="MF_00740"/>
    </source>
</evidence>
<dbReference type="InterPro" id="IPR024052">
    <property type="entry name" value="Phosphopentomutase_DeoB_cap_sf"/>
</dbReference>
<proteinExistence type="inferred from homology"/>
<evidence type="ECO:0000256" key="4">
    <source>
        <dbReference type="ARBA" id="ARBA00023211"/>
    </source>
</evidence>
<dbReference type="InterPro" id="IPR006124">
    <property type="entry name" value="Metalloenzyme"/>
</dbReference>
<dbReference type="GO" id="GO:0009117">
    <property type="term" value="P:nucleotide metabolic process"/>
    <property type="evidence" value="ECO:0007669"/>
    <property type="project" value="UniProtKB-UniRule"/>
</dbReference>
<feature type="binding site" evidence="6">
    <location>
        <position position="15"/>
    </location>
    <ligand>
        <name>Mn(2+)</name>
        <dbReference type="ChEBI" id="CHEBI:29035"/>
        <label>1</label>
    </ligand>
</feature>
<dbReference type="Pfam" id="PF01676">
    <property type="entry name" value="Metalloenzyme"/>
    <property type="match status" value="1"/>
</dbReference>
<dbReference type="CDD" id="cd16009">
    <property type="entry name" value="PPM"/>
    <property type="match status" value="1"/>
</dbReference>
<reference evidence="9 10" key="1">
    <citation type="submission" date="2016-10" db="EMBL/GenBank/DDBJ databases">
        <authorList>
            <person name="de Groot N.N."/>
        </authorList>
    </citation>
    <scope>NUCLEOTIDE SEQUENCE [LARGE SCALE GENOMIC DNA]</scope>
    <source>
        <strain evidence="9 10">DSM 16957</strain>
    </source>
</reference>
<dbReference type="PIRSF" id="PIRSF001491">
    <property type="entry name" value="Ppentomutase"/>
    <property type="match status" value="1"/>
</dbReference>
<sequence>MSAPRIRRAVVVVLDSLGIGALPDAERFGDAGSDTLGHIAAACAAGEADSGPRAGLPEWLARSGPLRVPNLEALGLGRAARLATGRLPAGFDDTAPMKGAWSAARERSPGKDTVTGHWELMGLPLKQAWGYFSAPVDSFPPALLDALAAECSLPGWLGNCHASGTEILKRLGEAHIASGKPIIYTSADSVLQIAAHEQHFGLARLYALCEAARRHVDAWNIGRVIARPFVGDSAESFRRTGNRHDYAVPPPGSTLLDVLQQNGLATVGVGKIGDLFAHRGLDEEIHASGLDGQIDATLAAVDALDRPGLVFANLVDFDSEYGHRRDVAGYAAALERFDARLPELRARLDSDDLLVLTADHGNDPTWRGSDHTREHVPILVSGAHVAPVSLGLRAGFADLAQGLATAFGLAPLAAGRDLFE</sequence>
<dbReference type="Gene3D" id="3.30.70.1250">
    <property type="entry name" value="Phosphopentomutase"/>
    <property type="match status" value="1"/>
</dbReference>
<dbReference type="GO" id="GO:0005829">
    <property type="term" value="C:cytosol"/>
    <property type="evidence" value="ECO:0007669"/>
    <property type="project" value="TreeGrafter"/>
</dbReference>
<comment type="similarity">
    <text evidence="1 6">Belongs to the phosphopentomutase family.</text>
</comment>
<evidence type="ECO:0000256" key="1">
    <source>
        <dbReference type="ARBA" id="ARBA00010373"/>
    </source>
</evidence>
<dbReference type="STRING" id="265719.SAMN04488509_10327"/>
<dbReference type="NCBIfam" id="NF003766">
    <property type="entry name" value="PRK05362.1"/>
    <property type="match status" value="1"/>
</dbReference>
<dbReference type="RefSeq" id="WP_245679983.1">
    <property type="nucleotide sequence ID" value="NZ_FNAG01000003.1"/>
</dbReference>
<keyword evidence="3 6" id="KW-0479">Metal-binding</keyword>
<organism evidence="9 10">
    <name type="scientific">Aquimonas voraii</name>
    <dbReference type="NCBI Taxonomy" id="265719"/>
    <lineage>
        <taxon>Bacteria</taxon>
        <taxon>Pseudomonadati</taxon>
        <taxon>Pseudomonadota</taxon>
        <taxon>Gammaproteobacteria</taxon>
        <taxon>Lysobacterales</taxon>
        <taxon>Lysobacteraceae</taxon>
        <taxon>Aquimonas</taxon>
    </lineage>
</organism>
<dbReference type="Proteomes" id="UP000199603">
    <property type="component" value="Unassembled WGS sequence"/>
</dbReference>
<dbReference type="EMBL" id="FNAG01000003">
    <property type="protein sequence ID" value="SDD51729.1"/>
    <property type="molecule type" value="Genomic_DNA"/>
</dbReference>
<dbReference type="PANTHER" id="PTHR21110:SF0">
    <property type="entry name" value="PHOSPHOPENTOMUTASE"/>
    <property type="match status" value="1"/>
</dbReference>
<dbReference type="InterPro" id="IPR017850">
    <property type="entry name" value="Alkaline_phosphatase_core_sf"/>
</dbReference>
<accession>A0A1G6VDM7</accession>
<keyword evidence="10" id="KW-1185">Reference proteome</keyword>
<dbReference type="GO" id="GO:0000287">
    <property type="term" value="F:magnesium ion binding"/>
    <property type="evidence" value="ECO:0007669"/>
    <property type="project" value="UniProtKB-UniRule"/>
</dbReference>
<dbReference type="HAMAP" id="MF_00740">
    <property type="entry name" value="Phosphopentomut"/>
    <property type="match status" value="1"/>
</dbReference>
<comment type="cofactor">
    <cofactor evidence="6">
        <name>Mn(2+)</name>
        <dbReference type="ChEBI" id="CHEBI:29035"/>
    </cofactor>
    <text evidence="6">Binds 2 manganese ions.</text>
</comment>
<dbReference type="FunFam" id="3.30.70.1250:FF:000001">
    <property type="entry name" value="Phosphopentomutase"/>
    <property type="match status" value="1"/>
</dbReference>
<dbReference type="AlphaFoldDB" id="A0A1G6VDM7"/>
<dbReference type="GO" id="GO:0006015">
    <property type="term" value="P:5-phosphoribose 1-diphosphate biosynthetic process"/>
    <property type="evidence" value="ECO:0007669"/>
    <property type="project" value="UniProtKB-UniPathway"/>
</dbReference>
<comment type="subcellular location">
    <subcellularLocation>
        <location evidence="6">Cytoplasm</location>
    </subcellularLocation>
</comment>
<keyword evidence="5 6" id="KW-0413">Isomerase</keyword>
<feature type="binding site" evidence="6">
    <location>
        <position position="359"/>
    </location>
    <ligand>
        <name>Mn(2+)</name>
        <dbReference type="ChEBI" id="CHEBI:29035"/>
        <label>1</label>
    </ligand>
</feature>
<dbReference type="NCBIfam" id="TIGR01696">
    <property type="entry name" value="deoB"/>
    <property type="match status" value="1"/>
</dbReference>
<feature type="binding site" evidence="6">
    <location>
        <position position="360"/>
    </location>
    <ligand>
        <name>Mn(2+)</name>
        <dbReference type="ChEBI" id="CHEBI:29035"/>
        <label>1</label>
    </ligand>
</feature>
<dbReference type="SUPFAM" id="SSF53649">
    <property type="entry name" value="Alkaline phosphatase-like"/>
    <property type="match status" value="1"/>
</dbReference>
<dbReference type="GO" id="GO:0030145">
    <property type="term" value="F:manganese ion binding"/>
    <property type="evidence" value="ECO:0007669"/>
    <property type="project" value="UniProtKB-UniRule"/>
</dbReference>
<protein>
    <recommendedName>
        <fullName evidence="6 7">Phosphopentomutase</fullName>
        <ecNumber evidence="6 7">5.4.2.7</ecNumber>
    </recommendedName>
    <alternativeName>
        <fullName evidence="6">Phosphodeoxyribomutase</fullName>
    </alternativeName>
</protein>
<comment type="function">
    <text evidence="6">Isomerase that catalyzes the conversion of deoxy-ribose 1-phosphate (dRib-1-P) and ribose 1-phosphate (Rib-1-P) to deoxy-ribose 5-phosphate (dRib-5-P) and ribose 5-phosphate (Rib-5-P), respectively.</text>
</comment>
<evidence type="ECO:0000313" key="10">
    <source>
        <dbReference type="Proteomes" id="UP000199603"/>
    </source>
</evidence>
<feature type="binding site" evidence="6">
    <location>
        <position position="318"/>
    </location>
    <ligand>
        <name>Mn(2+)</name>
        <dbReference type="ChEBI" id="CHEBI:29035"/>
        <label>2</label>
    </ligand>
</feature>
<dbReference type="SUPFAM" id="SSF143856">
    <property type="entry name" value="DeoB insert domain-like"/>
    <property type="match status" value="1"/>
</dbReference>
<dbReference type="GO" id="GO:0043094">
    <property type="term" value="P:metabolic compound salvage"/>
    <property type="evidence" value="ECO:0007669"/>
    <property type="project" value="UniProtKB-UniRule"/>
</dbReference>
<keyword evidence="2 6" id="KW-0963">Cytoplasm</keyword>
<evidence type="ECO:0000256" key="2">
    <source>
        <dbReference type="ARBA" id="ARBA00022490"/>
    </source>
</evidence>
<dbReference type="InterPro" id="IPR010045">
    <property type="entry name" value="DeoB"/>
</dbReference>
<evidence type="ECO:0000313" key="9">
    <source>
        <dbReference type="EMBL" id="SDD51729.1"/>
    </source>
</evidence>
<dbReference type="EC" id="5.4.2.7" evidence="6 7"/>
<evidence type="ECO:0000256" key="5">
    <source>
        <dbReference type="ARBA" id="ARBA00023235"/>
    </source>
</evidence>
<comment type="pathway">
    <text evidence="6">Carbohydrate degradation; 2-deoxy-D-ribose 1-phosphate degradation; D-glyceraldehyde 3-phosphate and acetaldehyde from 2-deoxy-alpha-D-ribose 1-phosphate: step 1/2.</text>
</comment>
<evidence type="ECO:0000256" key="7">
    <source>
        <dbReference type="NCBIfam" id="TIGR01696"/>
    </source>
</evidence>
<dbReference type="PANTHER" id="PTHR21110">
    <property type="entry name" value="PHOSPHOPENTOMUTASE"/>
    <property type="match status" value="1"/>
</dbReference>
<feature type="binding site" evidence="6">
    <location>
        <position position="371"/>
    </location>
    <ligand>
        <name>Mn(2+)</name>
        <dbReference type="ChEBI" id="CHEBI:29035"/>
        <label>2</label>
    </ligand>
</feature>
<evidence type="ECO:0000256" key="3">
    <source>
        <dbReference type="ARBA" id="ARBA00022723"/>
    </source>
</evidence>
<evidence type="ECO:0000259" key="8">
    <source>
        <dbReference type="Pfam" id="PF01676"/>
    </source>
</evidence>
<name>A0A1G6VDM7_9GAMM</name>
<keyword evidence="4 6" id="KW-0464">Manganese</keyword>
<comment type="catalytic activity">
    <reaction evidence="6">
        <text>alpha-D-ribose 1-phosphate = D-ribose 5-phosphate</text>
        <dbReference type="Rhea" id="RHEA:18793"/>
        <dbReference type="ChEBI" id="CHEBI:57720"/>
        <dbReference type="ChEBI" id="CHEBI:78346"/>
        <dbReference type="EC" id="5.4.2.7"/>
    </reaction>
</comment>
<feature type="binding site" evidence="6">
    <location>
        <position position="323"/>
    </location>
    <ligand>
        <name>Mn(2+)</name>
        <dbReference type="ChEBI" id="CHEBI:29035"/>
        <label>2</label>
    </ligand>
</feature>
<dbReference type="UniPathway" id="UPA00087">
    <property type="reaction ID" value="UER00173"/>
</dbReference>
<comment type="catalytic activity">
    <reaction evidence="6">
        <text>2-deoxy-alpha-D-ribose 1-phosphate = 2-deoxy-D-ribose 5-phosphate</text>
        <dbReference type="Rhea" id="RHEA:27658"/>
        <dbReference type="ChEBI" id="CHEBI:57259"/>
        <dbReference type="ChEBI" id="CHEBI:62877"/>
        <dbReference type="EC" id="5.4.2.7"/>
    </reaction>
</comment>
<dbReference type="GO" id="GO:0008973">
    <property type="term" value="F:phosphopentomutase activity"/>
    <property type="evidence" value="ECO:0007669"/>
    <property type="project" value="UniProtKB-UniRule"/>
</dbReference>
<gene>
    <name evidence="6" type="primary">deoB</name>
    <name evidence="9" type="ORF">SAMN04488509_10327</name>
</gene>
<dbReference type="GO" id="GO:0006018">
    <property type="term" value="P:2-deoxyribose 1-phosphate catabolic process"/>
    <property type="evidence" value="ECO:0007669"/>
    <property type="project" value="UniProtKB-UniRule"/>
</dbReference>
<dbReference type="Gene3D" id="3.40.720.10">
    <property type="entry name" value="Alkaline Phosphatase, subunit A"/>
    <property type="match status" value="1"/>
</dbReference>